<dbReference type="InterPro" id="IPR000070">
    <property type="entry name" value="Pectinesterase_cat"/>
</dbReference>
<dbReference type="Gene3D" id="2.160.20.10">
    <property type="entry name" value="Single-stranded right-handed beta-helix, Pectin lyase-like"/>
    <property type="match status" value="1"/>
</dbReference>
<name>A0A5A7QEB6_STRAF</name>
<dbReference type="CDD" id="cd15798">
    <property type="entry name" value="PMEI-like_3"/>
    <property type="match status" value="1"/>
</dbReference>
<keyword evidence="8" id="KW-0378">Hydrolase</keyword>
<keyword evidence="12" id="KW-0732">Signal</keyword>
<dbReference type="EMBL" id="BKCP01006682">
    <property type="protein sequence ID" value="GER43609.1"/>
    <property type="molecule type" value="Genomic_DNA"/>
</dbReference>
<dbReference type="InterPro" id="IPR011050">
    <property type="entry name" value="Pectin_lyase_fold/virulence"/>
</dbReference>
<comment type="pathway">
    <text evidence="2">Glycan metabolism; pectin degradation; 2-dehydro-3-deoxy-D-gluconate from pectin: step 1/5.</text>
</comment>
<evidence type="ECO:0000259" key="13">
    <source>
        <dbReference type="SMART" id="SM00856"/>
    </source>
</evidence>
<evidence type="ECO:0000313" key="14">
    <source>
        <dbReference type="EMBL" id="GER43609.1"/>
    </source>
</evidence>
<evidence type="ECO:0000256" key="2">
    <source>
        <dbReference type="ARBA" id="ARBA00005184"/>
    </source>
</evidence>
<evidence type="ECO:0000256" key="12">
    <source>
        <dbReference type="SAM" id="SignalP"/>
    </source>
</evidence>
<evidence type="ECO:0000256" key="7">
    <source>
        <dbReference type="ARBA" id="ARBA00022525"/>
    </source>
</evidence>
<comment type="subcellular location">
    <subcellularLocation>
        <location evidence="1">Secreted</location>
        <location evidence="1">Cell wall</location>
    </subcellularLocation>
</comment>
<evidence type="ECO:0000256" key="3">
    <source>
        <dbReference type="ARBA" id="ARBA00006027"/>
    </source>
</evidence>
<evidence type="ECO:0000256" key="1">
    <source>
        <dbReference type="ARBA" id="ARBA00004191"/>
    </source>
</evidence>
<evidence type="ECO:0000256" key="6">
    <source>
        <dbReference type="ARBA" id="ARBA00022512"/>
    </source>
</evidence>
<dbReference type="InterPro" id="IPR012334">
    <property type="entry name" value="Pectin_lyas_fold"/>
</dbReference>
<dbReference type="NCBIfam" id="TIGR01614">
    <property type="entry name" value="PME_inhib"/>
    <property type="match status" value="1"/>
</dbReference>
<evidence type="ECO:0000256" key="10">
    <source>
        <dbReference type="ARBA" id="ARBA00023316"/>
    </source>
</evidence>
<protein>
    <recommendedName>
        <fullName evidence="5">pectinesterase</fullName>
        <ecNumber evidence="5">3.1.1.11</ecNumber>
    </recommendedName>
</protein>
<evidence type="ECO:0000256" key="8">
    <source>
        <dbReference type="ARBA" id="ARBA00022801"/>
    </source>
</evidence>
<evidence type="ECO:0000256" key="5">
    <source>
        <dbReference type="ARBA" id="ARBA00013229"/>
    </source>
</evidence>
<dbReference type="SMART" id="SM00856">
    <property type="entry name" value="PMEI"/>
    <property type="match status" value="1"/>
</dbReference>
<keyword evidence="7" id="KW-0964">Secreted</keyword>
<keyword evidence="9" id="KW-0063">Aspartyl esterase</keyword>
<accession>A0A5A7QEB6</accession>
<feature type="domain" description="Pectinesterase inhibitor" evidence="13">
    <location>
        <begin position="37"/>
        <end position="186"/>
    </location>
</feature>
<keyword evidence="15" id="KW-1185">Reference proteome</keyword>
<keyword evidence="6" id="KW-0134">Cell wall</keyword>
<dbReference type="UniPathway" id="UPA00545">
    <property type="reaction ID" value="UER00823"/>
</dbReference>
<dbReference type="Proteomes" id="UP000325081">
    <property type="component" value="Unassembled WGS sequence"/>
</dbReference>
<dbReference type="PANTHER" id="PTHR31707">
    <property type="entry name" value="PECTINESTERASE"/>
    <property type="match status" value="1"/>
</dbReference>
<evidence type="ECO:0000256" key="9">
    <source>
        <dbReference type="ARBA" id="ARBA00023085"/>
    </source>
</evidence>
<organism evidence="14 15">
    <name type="scientific">Striga asiatica</name>
    <name type="common">Asiatic witchweed</name>
    <name type="synonym">Buchnera asiatica</name>
    <dbReference type="NCBI Taxonomy" id="4170"/>
    <lineage>
        <taxon>Eukaryota</taxon>
        <taxon>Viridiplantae</taxon>
        <taxon>Streptophyta</taxon>
        <taxon>Embryophyta</taxon>
        <taxon>Tracheophyta</taxon>
        <taxon>Spermatophyta</taxon>
        <taxon>Magnoliopsida</taxon>
        <taxon>eudicotyledons</taxon>
        <taxon>Gunneridae</taxon>
        <taxon>Pentapetalae</taxon>
        <taxon>asterids</taxon>
        <taxon>lamiids</taxon>
        <taxon>Lamiales</taxon>
        <taxon>Orobanchaceae</taxon>
        <taxon>Buchnereae</taxon>
        <taxon>Striga</taxon>
    </lineage>
</organism>
<proteinExistence type="inferred from homology"/>
<dbReference type="FunFam" id="2.160.20.10:FF:000029">
    <property type="entry name" value="Pectinesterase 4"/>
    <property type="match status" value="1"/>
</dbReference>
<comment type="catalytic activity">
    <reaction evidence="11">
        <text>[(1-&gt;4)-alpha-D-galacturonosyl methyl ester](n) + n H2O = [(1-&gt;4)-alpha-D-galacturonosyl](n) + n methanol + n H(+)</text>
        <dbReference type="Rhea" id="RHEA:22380"/>
        <dbReference type="Rhea" id="RHEA-COMP:14570"/>
        <dbReference type="Rhea" id="RHEA-COMP:14573"/>
        <dbReference type="ChEBI" id="CHEBI:15377"/>
        <dbReference type="ChEBI" id="CHEBI:15378"/>
        <dbReference type="ChEBI" id="CHEBI:17790"/>
        <dbReference type="ChEBI" id="CHEBI:140522"/>
        <dbReference type="ChEBI" id="CHEBI:140523"/>
        <dbReference type="EC" id="3.1.1.11"/>
    </reaction>
</comment>
<reference evidence="15" key="1">
    <citation type="journal article" date="2019" name="Curr. Biol.">
        <title>Genome Sequence of Striga asiatica Provides Insight into the Evolution of Plant Parasitism.</title>
        <authorList>
            <person name="Yoshida S."/>
            <person name="Kim S."/>
            <person name="Wafula E.K."/>
            <person name="Tanskanen J."/>
            <person name="Kim Y.M."/>
            <person name="Honaas L."/>
            <person name="Yang Z."/>
            <person name="Spallek T."/>
            <person name="Conn C.E."/>
            <person name="Ichihashi Y."/>
            <person name="Cheong K."/>
            <person name="Cui S."/>
            <person name="Der J.P."/>
            <person name="Gundlach H."/>
            <person name="Jiao Y."/>
            <person name="Hori C."/>
            <person name="Ishida J.K."/>
            <person name="Kasahara H."/>
            <person name="Kiba T."/>
            <person name="Kim M.S."/>
            <person name="Koo N."/>
            <person name="Laohavisit A."/>
            <person name="Lee Y.H."/>
            <person name="Lumba S."/>
            <person name="McCourt P."/>
            <person name="Mortimer J.C."/>
            <person name="Mutuku J.M."/>
            <person name="Nomura T."/>
            <person name="Sasaki-Sekimoto Y."/>
            <person name="Seto Y."/>
            <person name="Wang Y."/>
            <person name="Wakatake T."/>
            <person name="Sakakibara H."/>
            <person name="Demura T."/>
            <person name="Yamaguchi S."/>
            <person name="Yoneyama K."/>
            <person name="Manabe R.I."/>
            <person name="Nelson D.C."/>
            <person name="Schulman A.H."/>
            <person name="Timko M.P."/>
            <person name="dePamphilis C.W."/>
            <person name="Choi D."/>
            <person name="Shirasu K."/>
        </authorList>
    </citation>
    <scope>NUCLEOTIDE SEQUENCE [LARGE SCALE GENOMIC DNA]</scope>
    <source>
        <strain evidence="15">cv. UVA1</strain>
    </source>
</reference>
<feature type="chain" id="PRO_5022876545" description="pectinesterase" evidence="12">
    <location>
        <begin position="29"/>
        <end position="610"/>
    </location>
</feature>
<dbReference type="SUPFAM" id="SSF51126">
    <property type="entry name" value="Pectin lyase-like"/>
    <property type="match status" value="1"/>
</dbReference>
<gene>
    <name evidence="14" type="ORF">STAS_20470</name>
</gene>
<dbReference type="GO" id="GO:0030599">
    <property type="term" value="F:pectinesterase activity"/>
    <property type="evidence" value="ECO:0007669"/>
    <property type="project" value="UniProtKB-EC"/>
</dbReference>
<dbReference type="OrthoDB" id="2019149at2759"/>
<evidence type="ECO:0000256" key="4">
    <source>
        <dbReference type="ARBA" id="ARBA00007786"/>
    </source>
</evidence>
<comment type="caution">
    <text evidence="14">The sequence shown here is derived from an EMBL/GenBank/DDBJ whole genome shotgun (WGS) entry which is preliminary data.</text>
</comment>
<dbReference type="GO" id="GO:0042545">
    <property type="term" value="P:cell wall modification"/>
    <property type="evidence" value="ECO:0007669"/>
    <property type="project" value="InterPro"/>
</dbReference>
<dbReference type="Pfam" id="PF01095">
    <property type="entry name" value="Pectinesterase"/>
    <property type="match status" value="1"/>
</dbReference>
<evidence type="ECO:0000256" key="11">
    <source>
        <dbReference type="ARBA" id="ARBA00047928"/>
    </source>
</evidence>
<comment type="similarity">
    <text evidence="3">In the N-terminal section; belongs to the PMEI family.</text>
</comment>
<evidence type="ECO:0000313" key="15">
    <source>
        <dbReference type="Proteomes" id="UP000325081"/>
    </source>
</evidence>
<sequence length="610" mass="66286">MANYLSLTTHSLLLLLFSLSLSLHSSTSCNSPSPSDQQSPNITEACKASADPPNCIKWLSNSGRVPPRATIPEVIQFALSATNLNLRAGQAMAKAILDESSGNVNRSTAASTCLELLGYAKYRIAQAHDTISSNLKDTRAWVSASLAYQYDCWSALKYVNDTKSVLDAMVFFNGTLIPGTSSTLGMMVNYDIYGENTGPWAQPQTERHNVWEPVKKGSCSDKECRCGVPTGLKVDLTVRRGGSVQKAVDAAPDNLGPGELFVIWIQEGVYDETVRVPLKKKNVVFLGEGVGKTVITGTRKVGDPGVNTYNSATLAVAGDGFMASNITIKNTAGPMAHQAVAFRSDSDRSVMENCEFFGHQDTLYAHTLRQLYKNCTIQGNVDFIFGNSAAVFEKCTILVNPRQVNPTKGETNAVTAHGRTDPAQSTGFVFLHSLVDATAEYKKLIQQNASAHITFLGRPWKQYSRTVYIKCTLKALISPAGWMPWDKTDFALTTLYYGEYKNRGPGYTPDKRVNWSSQIPANHVCPIPNFLNSVDDCFPLRATANYLIRIAAKADVRTGRDGGGKGGDSRRRVLHGRRRVPMGGSERCDGGVWMALGGAVEVSASVCMCV</sequence>
<comment type="similarity">
    <text evidence="4">In the C-terminal section; belongs to the pectinesterase family.</text>
</comment>
<dbReference type="Pfam" id="PF04043">
    <property type="entry name" value="PMEI"/>
    <property type="match status" value="1"/>
</dbReference>
<dbReference type="SUPFAM" id="SSF101148">
    <property type="entry name" value="Plant invertase/pectin methylesterase inhibitor"/>
    <property type="match status" value="1"/>
</dbReference>
<dbReference type="GO" id="GO:0045490">
    <property type="term" value="P:pectin catabolic process"/>
    <property type="evidence" value="ECO:0007669"/>
    <property type="project" value="UniProtKB-UniPathway"/>
</dbReference>
<dbReference type="EC" id="3.1.1.11" evidence="5"/>
<feature type="signal peptide" evidence="12">
    <location>
        <begin position="1"/>
        <end position="28"/>
    </location>
</feature>
<dbReference type="GO" id="GO:0004857">
    <property type="term" value="F:enzyme inhibitor activity"/>
    <property type="evidence" value="ECO:0007669"/>
    <property type="project" value="InterPro"/>
</dbReference>
<keyword evidence="10" id="KW-0961">Cell wall biogenesis/degradation</keyword>
<dbReference type="Gene3D" id="1.20.140.40">
    <property type="entry name" value="Invertase/pectin methylesterase inhibitor family protein"/>
    <property type="match status" value="1"/>
</dbReference>
<dbReference type="AlphaFoldDB" id="A0A5A7QEB6"/>
<dbReference type="InterPro" id="IPR035513">
    <property type="entry name" value="Invertase/methylesterase_inhib"/>
</dbReference>
<dbReference type="InterPro" id="IPR006501">
    <property type="entry name" value="Pectinesterase_inhib_dom"/>
</dbReference>